<dbReference type="EMBL" id="CP003154">
    <property type="protein sequence ID" value="AFL75488.1"/>
    <property type="molecule type" value="Genomic_DNA"/>
</dbReference>
<keyword evidence="4" id="KW-1185">Reference proteome</keyword>
<sequence>MKPTANPIQHQPDTFAMKNPTLSSLLSRHAQLTVQLAALDEQIRVNSDARDTAEADRAQAREQERQAIAQIEREAPKTPGTNPEYIAQEADRDRAVNAARRLEAEARTRLNACQQRDEALSIQRRALEQDRLTLCGGSLSDLLTLQDQIEAARVEVSRLDRLIDEHRAHPAPDRAPVDALDEQLAALLAKSALGEAVQGELSALEKRRAAAQTNHASATEQAKRAGLLVRGLEDRRAVERARVADLESQGRIAFAWQVRVELDRTIQDFRATAERLFEVRGTLLGLAKLTEGTEPDLARQVKALIDPAARQSLRITGPGLDLIDDPAYRERATERERSRYRQAGLRLPE</sequence>
<organism evidence="3 4">
    <name type="scientific">Thiocystis violascens (strain ATCC 17096 / DSM 198 / 6111)</name>
    <name type="common">Chromatium violascens</name>
    <dbReference type="NCBI Taxonomy" id="765911"/>
    <lineage>
        <taxon>Bacteria</taxon>
        <taxon>Pseudomonadati</taxon>
        <taxon>Pseudomonadota</taxon>
        <taxon>Gammaproteobacteria</taxon>
        <taxon>Chromatiales</taxon>
        <taxon>Chromatiaceae</taxon>
        <taxon>Thiocystis</taxon>
    </lineage>
</organism>
<feature type="compositionally biased region" description="Basic and acidic residues" evidence="2">
    <location>
        <begin position="326"/>
        <end position="339"/>
    </location>
</feature>
<evidence type="ECO:0000313" key="3">
    <source>
        <dbReference type="EMBL" id="AFL75488.1"/>
    </source>
</evidence>
<protein>
    <submittedName>
        <fullName evidence="3">Uncharacterized protein</fullName>
    </submittedName>
</protein>
<feature type="coiled-coil region" evidence="1">
    <location>
        <begin position="22"/>
        <end position="105"/>
    </location>
</feature>
<dbReference type="AlphaFoldDB" id="I3YES0"/>
<accession>I3YES0</accession>
<evidence type="ECO:0000256" key="2">
    <source>
        <dbReference type="SAM" id="MobiDB-lite"/>
    </source>
</evidence>
<feature type="coiled-coil region" evidence="1">
    <location>
        <begin position="201"/>
        <end position="249"/>
    </location>
</feature>
<dbReference type="KEGG" id="tvi:Thivi_3634"/>
<dbReference type="STRING" id="765911.Thivi_3634"/>
<proteinExistence type="predicted"/>
<dbReference type="HOGENOM" id="CLU_834034_0_0_6"/>
<dbReference type="Proteomes" id="UP000006062">
    <property type="component" value="Chromosome"/>
</dbReference>
<gene>
    <name evidence="3" type="ordered locus">Thivi_3634</name>
</gene>
<reference evidence="3 4" key="1">
    <citation type="submission" date="2012-06" db="EMBL/GenBank/DDBJ databases">
        <title>Complete sequence of Thiocystis violascens DSM 198.</title>
        <authorList>
            <consortium name="US DOE Joint Genome Institute"/>
            <person name="Lucas S."/>
            <person name="Han J."/>
            <person name="Lapidus A."/>
            <person name="Cheng J.-F."/>
            <person name="Goodwin L."/>
            <person name="Pitluck S."/>
            <person name="Peters L."/>
            <person name="Ovchinnikova G."/>
            <person name="Teshima H."/>
            <person name="Detter J.C."/>
            <person name="Han C."/>
            <person name="Tapia R."/>
            <person name="Land M."/>
            <person name="Hauser L."/>
            <person name="Kyrpides N."/>
            <person name="Ivanova N."/>
            <person name="Pagani I."/>
            <person name="Vogl K."/>
            <person name="Liu Z."/>
            <person name="Frigaard N.-U."/>
            <person name="Bryant D."/>
            <person name="Woyke T."/>
        </authorList>
    </citation>
    <scope>NUCLEOTIDE SEQUENCE [LARGE SCALE GENOMIC DNA]</scope>
    <source>
        <strain evidence="4">ATCC 17096 / DSM 198 / 6111</strain>
    </source>
</reference>
<evidence type="ECO:0000256" key="1">
    <source>
        <dbReference type="SAM" id="Coils"/>
    </source>
</evidence>
<name>I3YES0_THIV6</name>
<feature type="region of interest" description="Disordered" evidence="2">
    <location>
        <begin position="326"/>
        <end position="349"/>
    </location>
</feature>
<dbReference type="eggNOG" id="ENOG502ZKGW">
    <property type="taxonomic scope" value="Bacteria"/>
</dbReference>
<dbReference type="RefSeq" id="WP_014779884.1">
    <property type="nucleotide sequence ID" value="NC_018012.1"/>
</dbReference>
<evidence type="ECO:0000313" key="4">
    <source>
        <dbReference type="Proteomes" id="UP000006062"/>
    </source>
</evidence>
<keyword evidence="1" id="KW-0175">Coiled coil</keyword>